<gene>
    <name evidence="1" type="ORF">PENSUB_5617</name>
</gene>
<dbReference type="AlphaFoldDB" id="A0A1Q5U716"/>
<protein>
    <submittedName>
        <fullName evidence="1">Uncharacterized protein</fullName>
    </submittedName>
</protein>
<evidence type="ECO:0000313" key="1">
    <source>
        <dbReference type="EMBL" id="OKP08250.1"/>
    </source>
</evidence>
<comment type="caution">
    <text evidence="1">The sequence shown here is derived from an EMBL/GenBank/DDBJ whole genome shotgun (WGS) entry which is preliminary data.</text>
</comment>
<sequence length="59" mass="6318">MAVRLSEGSAAARKAERGATSMFCEHARRTRNVSASGKLLGTEIRARQIAEGKCVNTIV</sequence>
<keyword evidence="2" id="KW-1185">Reference proteome</keyword>
<proteinExistence type="predicted"/>
<reference evidence="1 2" key="1">
    <citation type="submission" date="2016-10" db="EMBL/GenBank/DDBJ databases">
        <title>Genome sequence of the ascomycete fungus Penicillium subrubescens.</title>
        <authorList>
            <person name="De Vries R.P."/>
            <person name="Peng M."/>
            <person name="Dilokpimol A."/>
            <person name="Hilden K."/>
            <person name="Makela M.R."/>
            <person name="Grigoriev I."/>
            <person name="Riley R."/>
            <person name="Granchi Z."/>
        </authorList>
    </citation>
    <scope>NUCLEOTIDE SEQUENCE [LARGE SCALE GENOMIC DNA]</scope>
    <source>
        <strain evidence="1 2">CBS 132785</strain>
    </source>
</reference>
<accession>A0A1Q5U716</accession>
<evidence type="ECO:0000313" key="2">
    <source>
        <dbReference type="Proteomes" id="UP000186955"/>
    </source>
</evidence>
<dbReference type="Proteomes" id="UP000186955">
    <property type="component" value="Unassembled WGS sequence"/>
</dbReference>
<name>A0A1Q5U716_9EURO</name>
<organism evidence="1 2">
    <name type="scientific">Penicillium subrubescens</name>
    <dbReference type="NCBI Taxonomy" id="1316194"/>
    <lineage>
        <taxon>Eukaryota</taxon>
        <taxon>Fungi</taxon>
        <taxon>Dikarya</taxon>
        <taxon>Ascomycota</taxon>
        <taxon>Pezizomycotina</taxon>
        <taxon>Eurotiomycetes</taxon>
        <taxon>Eurotiomycetidae</taxon>
        <taxon>Eurotiales</taxon>
        <taxon>Aspergillaceae</taxon>
        <taxon>Penicillium</taxon>
    </lineage>
</organism>
<dbReference type="EMBL" id="MNBE01000569">
    <property type="protein sequence ID" value="OKP08250.1"/>
    <property type="molecule type" value="Genomic_DNA"/>
</dbReference>